<gene>
    <name evidence="2" type="ORF">F8O03_12455</name>
</gene>
<dbReference type="RefSeq" id="WP_151424141.1">
    <property type="nucleotide sequence ID" value="NZ_WBJX01000004.1"/>
</dbReference>
<keyword evidence="3" id="KW-1185">Reference proteome</keyword>
<protein>
    <submittedName>
        <fullName evidence="2">Uncharacterized protein</fullName>
    </submittedName>
</protein>
<evidence type="ECO:0000256" key="1">
    <source>
        <dbReference type="SAM" id="Phobius"/>
    </source>
</evidence>
<dbReference type="Proteomes" id="UP000490386">
    <property type="component" value="Unassembled WGS sequence"/>
</dbReference>
<evidence type="ECO:0000313" key="2">
    <source>
        <dbReference type="EMBL" id="KAB1637101.1"/>
    </source>
</evidence>
<keyword evidence="1" id="KW-0812">Transmembrane</keyword>
<evidence type="ECO:0000313" key="3">
    <source>
        <dbReference type="Proteomes" id="UP000490386"/>
    </source>
</evidence>
<sequence>MTTPHHAAPERTRSTPWLYVALGVVLVAALAVLGFFFGGSLLTQMTSRAAEVDETVAVGGEEAGVSVVAPAGWVIVPHYFGTDVVTLRSPDARLEITLRVPAQPLSMVDASGAAGVEAAESLVRDGKVPEGALTSGLGSLFWIDESPKDGLSVRHGSYEYGQPAAEGQGAPGVMVGAAAVSSPGAVSPNASVLFSASADDLDRYRPAIAQILESIDGSVA</sequence>
<dbReference type="OrthoDB" id="5116372at2"/>
<dbReference type="AlphaFoldDB" id="A0A7J5B016"/>
<proteinExistence type="predicted"/>
<name>A0A7J5B016_9MICO</name>
<organism evidence="2 3">
    <name type="scientific">Pseudoclavibacter terrae</name>
    <dbReference type="NCBI Taxonomy" id="1530195"/>
    <lineage>
        <taxon>Bacteria</taxon>
        <taxon>Bacillati</taxon>
        <taxon>Actinomycetota</taxon>
        <taxon>Actinomycetes</taxon>
        <taxon>Micrococcales</taxon>
        <taxon>Microbacteriaceae</taxon>
        <taxon>Pseudoclavibacter</taxon>
    </lineage>
</organism>
<feature type="transmembrane region" description="Helical" evidence="1">
    <location>
        <begin position="17"/>
        <end position="38"/>
    </location>
</feature>
<keyword evidence="1" id="KW-0472">Membrane</keyword>
<keyword evidence="1" id="KW-1133">Transmembrane helix</keyword>
<dbReference type="EMBL" id="WBJX01000004">
    <property type="protein sequence ID" value="KAB1637101.1"/>
    <property type="molecule type" value="Genomic_DNA"/>
</dbReference>
<comment type="caution">
    <text evidence="2">The sequence shown here is derived from an EMBL/GenBank/DDBJ whole genome shotgun (WGS) entry which is preliminary data.</text>
</comment>
<reference evidence="2 3" key="1">
    <citation type="submission" date="2019-09" db="EMBL/GenBank/DDBJ databases">
        <title>Phylogeny of genus Pseudoclavibacter and closely related genus.</title>
        <authorList>
            <person name="Li Y."/>
        </authorList>
    </citation>
    <scope>NUCLEOTIDE SEQUENCE [LARGE SCALE GENOMIC DNA]</scope>
    <source>
        <strain evidence="2 3">THG-MD12</strain>
    </source>
</reference>
<accession>A0A7J5B016</accession>